<feature type="non-terminal residue" evidence="1">
    <location>
        <position position="54"/>
    </location>
</feature>
<proteinExistence type="predicted"/>
<feature type="non-terminal residue" evidence="1">
    <location>
        <position position="1"/>
    </location>
</feature>
<dbReference type="EMBL" id="CAJVQC010072520">
    <property type="protein sequence ID" value="CAG8811553.1"/>
    <property type="molecule type" value="Genomic_DNA"/>
</dbReference>
<sequence>KGNDDFKHQVKFKMGLYLLARVGCDKNIAEGCKFIIEAKRLDLPNVKRWTKDHG</sequence>
<reference evidence="1" key="1">
    <citation type="submission" date="2021-06" db="EMBL/GenBank/DDBJ databases">
        <authorList>
            <person name="Kallberg Y."/>
            <person name="Tangrot J."/>
            <person name="Rosling A."/>
        </authorList>
    </citation>
    <scope>NUCLEOTIDE SEQUENCE</scope>
    <source>
        <strain evidence="1">MA461A</strain>
    </source>
</reference>
<keyword evidence="2" id="KW-1185">Reference proteome</keyword>
<accession>A0ACA9RVH0</accession>
<comment type="caution">
    <text evidence="1">The sequence shown here is derived from an EMBL/GenBank/DDBJ whole genome shotgun (WGS) entry which is preliminary data.</text>
</comment>
<evidence type="ECO:0000313" key="1">
    <source>
        <dbReference type="EMBL" id="CAG8811553.1"/>
    </source>
</evidence>
<evidence type="ECO:0000313" key="2">
    <source>
        <dbReference type="Proteomes" id="UP000789920"/>
    </source>
</evidence>
<protein>
    <submittedName>
        <fullName evidence="1">25677_t:CDS:1</fullName>
    </submittedName>
</protein>
<gene>
    <name evidence="1" type="ORF">RPERSI_LOCUS23333</name>
</gene>
<name>A0ACA9RVH0_9GLOM</name>
<organism evidence="1 2">
    <name type="scientific">Racocetra persica</name>
    <dbReference type="NCBI Taxonomy" id="160502"/>
    <lineage>
        <taxon>Eukaryota</taxon>
        <taxon>Fungi</taxon>
        <taxon>Fungi incertae sedis</taxon>
        <taxon>Mucoromycota</taxon>
        <taxon>Glomeromycotina</taxon>
        <taxon>Glomeromycetes</taxon>
        <taxon>Diversisporales</taxon>
        <taxon>Gigasporaceae</taxon>
        <taxon>Racocetra</taxon>
    </lineage>
</organism>
<dbReference type="Proteomes" id="UP000789920">
    <property type="component" value="Unassembled WGS sequence"/>
</dbReference>